<feature type="compositionally biased region" description="Polar residues" evidence="6">
    <location>
        <begin position="250"/>
        <end position="259"/>
    </location>
</feature>
<name>A0A8T0DDR9_9TREM</name>
<dbReference type="SUPFAM" id="SSF49785">
    <property type="entry name" value="Galactose-binding domain-like"/>
    <property type="match status" value="1"/>
</dbReference>
<dbReference type="SUPFAM" id="SSF53474">
    <property type="entry name" value="alpha/beta-Hydrolases"/>
    <property type="match status" value="1"/>
</dbReference>
<dbReference type="GO" id="GO:0051723">
    <property type="term" value="F:protein methylesterase activity"/>
    <property type="evidence" value="ECO:0007669"/>
    <property type="project" value="UniProtKB-EC"/>
</dbReference>
<keyword evidence="3" id="KW-0719">Serine esterase</keyword>
<evidence type="ECO:0000256" key="4">
    <source>
        <dbReference type="ARBA" id="ARBA00022801"/>
    </source>
</evidence>
<keyword evidence="4" id="KW-0378">Hydrolase</keyword>
<feature type="region of interest" description="Disordered" evidence="6">
    <location>
        <begin position="1"/>
        <end position="23"/>
    </location>
</feature>
<dbReference type="InterPro" id="IPR008979">
    <property type="entry name" value="Galactose-bd-like_sf"/>
</dbReference>
<feature type="domain" description="AB hydrolase-1" evidence="8">
    <location>
        <begin position="62"/>
        <end position="227"/>
    </location>
</feature>
<dbReference type="Pfam" id="PF12697">
    <property type="entry name" value="Abhydrolase_6"/>
    <property type="match status" value="2"/>
</dbReference>
<proteinExistence type="inferred from homology"/>
<comment type="caution">
    <text evidence="9">The sequence shown here is derived from an EMBL/GenBank/DDBJ whole genome shotgun (WGS) entry which is preliminary data.</text>
</comment>
<dbReference type="Gene3D" id="3.40.50.1820">
    <property type="entry name" value="alpha/beta hydrolase"/>
    <property type="match status" value="2"/>
</dbReference>
<evidence type="ECO:0000256" key="3">
    <source>
        <dbReference type="ARBA" id="ARBA00022487"/>
    </source>
</evidence>
<feature type="region of interest" description="Disordered" evidence="6">
    <location>
        <begin position="250"/>
        <end position="271"/>
    </location>
</feature>
<evidence type="ECO:0000256" key="5">
    <source>
        <dbReference type="ARBA" id="ARBA00049203"/>
    </source>
</evidence>
<dbReference type="EMBL" id="JTDF01006491">
    <property type="protein sequence ID" value="KAF8565572.1"/>
    <property type="molecule type" value="Genomic_DNA"/>
</dbReference>
<feature type="region of interest" description="Disordered" evidence="6">
    <location>
        <begin position="332"/>
        <end position="353"/>
    </location>
</feature>
<evidence type="ECO:0000256" key="1">
    <source>
        <dbReference type="ARBA" id="ARBA00008645"/>
    </source>
</evidence>
<comment type="similarity">
    <text evidence="1">Belongs to the AB hydrolase superfamily.</text>
</comment>
<dbReference type="EC" id="3.1.1.89" evidence="2"/>
<evidence type="ECO:0000259" key="7">
    <source>
        <dbReference type="Pfam" id="PF08547"/>
    </source>
</evidence>
<sequence>MSTSLLDNVASGVSRRKNRSDLGQPQSFEPVLWSQYFNIRDDIELEAGTFRIYRRGVEGPLLFFIHGGGFSSLTWAVLSLMEHSFIKAIITEQVKCQCLAVDMRGHGDTKCDDDSDLSIDTLAKDVIKIIFAMYPTEAPPIILVGHSMGGAVAVHVAHKRTIPSLAGLVVIDVVEGSALSSLQGMTAFLKGRPQSFQSLSQAIEWSVRSSQLRNSSSARVSFPGQLKRIATDRTATWELERGTALIFSHPTVTSTNPSVSKHDPLQRMGSAHQVSDIITEVTEEESEVANPRESADGEDLPVDPVNHCHRKHDGTAATSEGPALGVTQTVSPTVSLSDSSPVSSGFDTSSMPHTSLHSEYTWRIDLMKTQPFWHDWFYGLSQRFLSIPEPKLLLIAGVDRLDKELTIGQMQGKFQLHVFPKCGHAVHEDVPDKVFPQRFFASWHARPLGCLSPYYSDLFEHFVALVAPIRAYATRRQPQDFPLDSHLGPHNDNIPGGVQLFLQWWRRLRPLRTELADARRRLKLNKHGMDPPLPFLTRYFVRFPFLTDSEFARWRVTTDNDLGVGYSWAEFVRSPRSAPGCAIPPDLTKYPPDVEPQEPTSPVDNGESDTHPMAYTYPPLESKWGPRPGSKQAASTALVSSVVDDQFKGYGVFRGFISTRVPERGDIENAGFANVCSPESTLFGFLLPYGFFSYTHLVIRYRGDGRSYRINILPRQTSDISWYDTHHFVLYTRGGPYWEIAKIPLSKFFILRRGLIRMSQHKLNKHNVRMLSFTLMDDVDGPFSLELDYIGLYLDPDHKEQFAYEQYDRSGIVQ</sequence>
<dbReference type="OrthoDB" id="194865at2759"/>
<dbReference type="AlphaFoldDB" id="A0A8T0DDR9"/>
<comment type="catalytic activity">
    <reaction evidence="5">
        <text>[phosphatase 2A protein]-C-terminal L-leucine methyl ester + H2O = [phosphatase 2A protein]-C-terminal L-leucine + methanol + H(+)</text>
        <dbReference type="Rhea" id="RHEA:48548"/>
        <dbReference type="Rhea" id="RHEA-COMP:12134"/>
        <dbReference type="Rhea" id="RHEA-COMP:12135"/>
        <dbReference type="ChEBI" id="CHEBI:15377"/>
        <dbReference type="ChEBI" id="CHEBI:15378"/>
        <dbReference type="ChEBI" id="CHEBI:17790"/>
        <dbReference type="ChEBI" id="CHEBI:90516"/>
        <dbReference type="ChEBI" id="CHEBI:90517"/>
        <dbReference type="EC" id="3.1.1.89"/>
    </reaction>
</comment>
<dbReference type="PANTHER" id="PTHR14189">
    <property type="entry name" value="PROTEIN PHOSPHATASE METHYLESTERASE-1 RELATED"/>
    <property type="match status" value="1"/>
</dbReference>
<feature type="compositionally biased region" description="Low complexity" evidence="6">
    <location>
        <begin position="332"/>
        <end position="350"/>
    </location>
</feature>
<dbReference type="InterPro" id="IPR013857">
    <property type="entry name" value="NADH-UbQ_OxRdtase-assoc_prot30"/>
</dbReference>
<evidence type="ECO:0000313" key="9">
    <source>
        <dbReference type="EMBL" id="KAF8565572.1"/>
    </source>
</evidence>
<evidence type="ECO:0000256" key="2">
    <source>
        <dbReference type="ARBA" id="ARBA00013111"/>
    </source>
</evidence>
<reference evidence="9 10" key="1">
    <citation type="submission" date="2019-07" db="EMBL/GenBank/DDBJ databases">
        <title>Annotation for the trematode Paragonimus westermani.</title>
        <authorList>
            <person name="Choi Y.-J."/>
        </authorList>
    </citation>
    <scope>NUCLEOTIDE SEQUENCE [LARGE SCALE GENOMIC DNA]</scope>
    <source>
        <strain evidence="9">180907_Pwestermani</strain>
    </source>
</reference>
<protein>
    <recommendedName>
        <fullName evidence="2">protein phosphatase methylesterase-1</fullName>
        <ecNumber evidence="2">3.1.1.89</ecNumber>
    </recommendedName>
</protein>
<feature type="domain" description="NADH:ubiquinone oxidoreductase intermediate-associated protein 30" evidence="7">
    <location>
        <begin position="648"/>
        <end position="787"/>
    </location>
</feature>
<gene>
    <name evidence="9" type="ORF">P879_01790</name>
</gene>
<dbReference type="PANTHER" id="PTHR14189:SF0">
    <property type="entry name" value="PROTEIN PHOSPHATASE METHYLESTERASE 1"/>
    <property type="match status" value="1"/>
</dbReference>
<evidence type="ECO:0000259" key="8">
    <source>
        <dbReference type="Pfam" id="PF12697"/>
    </source>
</evidence>
<accession>A0A8T0DDR9</accession>
<dbReference type="Proteomes" id="UP000699462">
    <property type="component" value="Unassembled WGS sequence"/>
</dbReference>
<organism evidence="9 10">
    <name type="scientific">Paragonimus westermani</name>
    <dbReference type="NCBI Taxonomy" id="34504"/>
    <lineage>
        <taxon>Eukaryota</taxon>
        <taxon>Metazoa</taxon>
        <taxon>Spiralia</taxon>
        <taxon>Lophotrochozoa</taxon>
        <taxon>Platyhelminthes</taxon>
        <taxon>Trematoda</taxon>
        <taxon>Digenea</taxon>
        <taxon>Plagiorchiida</taxon>
        <taxon>Troglotremata</taxon>
        <taxon>Troglotrematidae</taxon>
        <taxon>Paragonimus</taxon>
    </lineage>
</organism>
<evidence type="ECO:0000313" key="10">
    <source>
        <dbReference type="Proteomes" id="UP000699462"/>
    </source>
</evidence>
<dbReference type="InterPro" id="IPR000073">
    <property type="entry name" value="AB_hydrolase_1"/>
</dbReference>
<dbReference type="InterPro" id="IPR029058">
    <property type="entry name" value="AB_hydrolase_fold"/>
</dbReference>
<evidence type="ECO:0000256" key="6">
    <source>
        <dbReference type="SAM" id="MobiDB-lite"/>
    </source>
</evidence>
<keyword evidence="10" id="KW-1185">Reference proteome</keyword>
<dbReference type="Pfam" id="PF08547">
    <property type="entry name" value="CIA30"/>
    <property type="match status" value="1"/>
</dbReference>
<dbReference type="InterPro" id="IPR016812">
    <property type="entry name" value="PPase_methylesterase_euk"/>
</dbReference>
<feature type="region of interest" description="Disordered" evidence="6">
    <location>
        <begin position="589"/>
        <end position="615"/>
    </location>
</feature>
<feature type="domain" description="AB hydrolase-1" evidence="8">
    <location>
        <begin position="350"/>
        <end position="435"/>
    </location>
</feature>